<gene>
    <name evidence="2" type="ORF">ACG04R_24905</name>
</gene>
<reference evidence="2 3" key="1">
    <citation type="submission" date="2024-08" db="EMBL/GenBank/DDBJ databases">
        <authorList>
            <person name="Lu H."/>
        </authorList>
    </citation>
    <scope>NUCLEOTIDE SEQUENCE [LARGE SCALE GENOMIC DNA]</scope>
    <source>
        <strain evidence="2 3">BYS78W</strain>
    </source>
</reference>
<sequence length="158" mass="16248">MKPLTRAIVWGGLLAGSGDLVFALSYYGMKLSVFQGVAAGLIGREAAFGGGPATFALGVVLHYAIALVWAAIFCVAGRRLPALLRNAAAAGLAYGLVVYFGMNHVVLPLSALHLPFLPLRIDGAAIAAHCLLFGFPIGLAARRVLMGGPPHGEGATPD</sequence>
<accession>A0ABW7HJ93</accession>
<keyword evidence="1" id="KW-1133">Transmembrane helix</keyword>
<comment type="caution">
    <text evidence="2">The sequence shown here is derived from an EMBL/GenBank/DDBJ whole genome shotgun (WGS) entry which is preliminary data.</text>
</comment>
<evidence type="ECO:0008006" key="4">
    <source>
        <dbReference type="Google" id="ProtNLM"/>
    </source>
</evidence>
<feature type="transmembrane region" description="Helical" evidence="1">
    <location>
        <begin position="83"/>
        <end position="101"/>
    </location>
</feature>
<evidence type="ECO:0000256" key="1">
    <source>
        <dbReference type="SAM" id="Phobius"/>
    </source>
</evidence>
<protein>
    <recommendedName>
        <fullName evidence="4">DUF1440 domain-containing protein</fullName>
    </recommendedName>
</protein>
<keyword evidence="1" id="KW-0812">Transmembrane</keyword>
<name>A0ABW7HJ93_9BURK</name>
<dbReference type="EMBL" id="JBIGIC010000016">
    <property type="protein sequence ID" value="MFG6489940.1"/>
    <property type="molecule type" value="Genomic_DNA"/>
</dbReference>
<proteinExistence type="predicted"/>
<dbReference type="Proteomes" id="UP001606134">
    <property type="component" value="Unassembled WGS sequence"/>
</dbReference>
<evidence type="ECO:0000313" key="2">
    <source>
        <dbReference type="EMBL" id="MFG6489940.1"/>
    </source>
</evidence>
<keyword evidence="1" id="KW-0472">Membrane</keyword>
<feature type="transmembrane region" description="Helical" evidence="1">
    <location>
        <begin position="7"/>
        <end position="27"/>
    </location>
</feature>
<dbReference type="RefSeq" id="WP_394416542.1">
    <property type="nucleotide sequence ID" value="NZ_JBIGIC010000016.1"/>
</dbReference>
<feature type="transmembrane region" description="Helical" evidence="1">
    <location>
        <begin position="55"/>
        <end position="76"/>
    </location>
</feature>
<evidence type="ECO:0000313" key="3">
    <source>
        <dbReference type="Proteomes" id="UP001606134"/>
    </source>
</evidence>
<organism evidence="2 3">
    <name type="scientific">Pelomonas candidula</name>
    <dbReference type="NCBI Taxonomy" id="3299025"/>
    <lineage>
        <taxon>Bacteria</taxon>
        <taxon>Pseudomonadati</taxon>
        <taxon>Pseudomonadota</taxon>
        <taxon>Betaproteobacteria</taxon>
        <taxon>Burkholderiales</taxon>
        <taxon>Sphaerotilaceae</taxon>
        <taxon>Roseateles</taxon>
    </lineage>
</organism>
<feature type="transmembrane region" description="Helical" evidence="1">
    <location>
        <begin position="121"/>
        <end position="141"/>
    </location>
</feature>
<keyword evidence="3" id="KW-1185">Reference proteome</keyword>